<feature type="chain" id="PRO_5047124793" description="Lipoprotein" evidence="1">
    <location>
        <begin position="23"/>
        <end position="148"/>
    </location>
</feature>
<reference evidence="3" key="1">
    <citation type="submission" date="2023-07" db="EMBL/GenBank/DDBJ databases">
        <title>Whole genome shotgun sequence of Streptomyces spororaveus NBRC 15456.</title>
        <authorList>
            <person name="Komaki H."/>
            <person name="Tamura T."/>
        </authorList>
    </citation>
    <scope>NUCLEOTIDE SEQUENCE [LARGE SCALE GENOMIC DNA]</scope>
    <source>
        <strain evidence="3">NBRC 15456</strain>
    </source>
</reference>
<evidence type="ECO:0000256" key="1">
    <source>
        <dbReference type="SAM" id="SignalP"/>
    </source>
</evidence>
<keyword evidence="1" id="KW-0732">Signal</keyword>
<dbReference type="EMBL" id="BNED01000005">
    <property type="protein sequence ID" value="GHI80031.1"/>
    <property type="molecule type" value="Genomic_DNA"/>
</dbReference>
<evidence type="ECO:0000313" key="2">
    <source>
        <dbReference type="EMBL" id="GHI80031.1"/>
    </source>
</evidence>
<organism evidence="2 3">
    <name type="scientific">Streptomyces spororaveus</name>
    <dbReference type="NCBI Taxonomy" id="284039"/>
    <lineage>
        <taxon>Bacteria</taxon>
        <taxon>Bacillati</taxon>
        <taxon>Actinomycetota</taxon>
        <taxon>Actinomycetes</taxon>
        <taxon>Kitasatosporales</taxon>
        <taxon>Streptomycetaceae</taxon>
        <taxon>Streptomyces</taxon>
    </lineage>
</organism>
<evidence type="ECO:0000313" key="3">
    <source>
        <dbReference type="Proteomes" id="UP000608522"/>
    </source>
</evidence>
<dbReference type="Proteomes" id="UP000608522">
    <property type="component" value="Unassembled WGS sequence"/>
</dbReference>
<name>A0ABQ3TI00_9ACTN</name>
<accession>A0ABQ3TI00</accession>
<gene>
    <name evidence="2" type="ORF">Sspor_55920</name>
</gene>
<keyword evidence="3" id="KW-1185">Reference proteome</keyword>
<proteinExistence type="predicted"/>
<dbReference type="PROSITE" id="PS51257">
    <property type="entry name" value="PROKAR_LIPOPROTEIN"/>
    <property type="match status" value="1"/>
</dbReference>
<protein>
    <recommendedName>
        <fullName evidence="4">Lipoprotein</fullName>
    </recommendedName>
</protein>
<comment type="caution">
    <text evidence="2">The sequence shown here is derived from an EMBL/GenBank/DDBJ whole genome shotgun (WGS) entry which is preliminary data.</text>
</comment>
<evidence type="ECO:0008006" key="4">
    <source>
        <dbReference type="Google" id="ProtNLM"/>
    </source>
</evidence>
<sequence length="148" mass="16462">MKRLLRHSEVLALLLATSFAVTSCGSEPRGTEELEASDITGTWQSNKGGRVVFTEDGAVSFGNITQDRYCVPENMRNAVPRASGDGTWTFDTVPDERPGVRIEFATGHERPAHCALNAIWVGKRPYDQMYLRQDDGKGERYTRDSTAH</sequence>
<feature type="signal peptide" evidence="1">
    <location>
        <begin position="1"/>
        <end position="22"/>
    </location>
</feature>